<dbReference type="InterPro" id="IPR036514">
    <property type="entry name" value="SGNH_hydro_sf"/>
</dbReference>
<protein>
    <recommendedName>
        <fullName evidence="8">GDSL esterase/lipase At5g03610-like</fullName>
    </recommendedName>
</protein>
<dbReference type="AlphaFoldDB" id="A0AAW1H6H3"/>
<evidence type="ECO:0008006" key="8">
    <source>
        <dbReference type="Google" id="ProtNLM"/>
    </source>
</evidence>
<accession>A0AAW1H6H3</accession>
<evidence type="ECO:0000256" key="2">
    <source>
        <dbReference type="ARBA" id="ARBA00022801"/>
    </source>
</evidence>
<reference evidence="6" key="1">
    <citation type="submission" date="2024-03" db="EMBL/GenBank/DDBJ databases">
        <title>WGS assembly of Saponaria officinalis var. Norfolk2.</title>
        <authorList>
            <person name="Jenkins J."/>
            <person name="Shu S."/>
            <person name="Grimwood J."/>
            <person name="Barry K."/>
            <person name="Goodstein D."/>
            <person name="Schmutz J."/>
            <person name="Leebens-Mack J."/>
            <person name="Osbourn A."/>
        </authorList>
    </citation>
    <scope>NUCLEOTIDE SEQUENCE [LARGE SCALE GENOMIC DNA]</scope>
    <source>
        <strain evidence="6">JIC</strain>
    </source>
</reference>
<dbReference type="SUPFAM" id="SSF52266">
    <property type="entry name" value="SGNH hydrolase"/>
    <property type="match status" value="1"/>
</dbReference>
<dbReference type="GO" id="GO:0016042">
    <property type="term" value="P:lipid catabolic process"/>
    <property type="evidence" value="ECO:0007669"/>
    <property type="project" value="UniProtKB-KW"/>
</dbReference>
<feature type="signal peptide" evidence="5">
    <location>
        <begin position="1"/>
        <end position="27"/>
    </location>
</feature>
<dbReference type="PANTHER" id="PTHR46020">
    <property type="entry name" value="OSJNBB0059K02.9 PROTEIN"/>
    <property type="match status" value="1"/>
</dbReference>
<evidence type="ECO:0000313" key="7">
    <source>
        <dbReference type="Proteomes" id="UP001443914"/>
    </source>
</evidence>
<dbReference type="CDD" id="cd01837">
    <property type="entry name" value="SGNH_plant_lipase_like"/>
    <property type="match status" value="1"/>
</dbReference>
<dbReference type="GO" id="GO:0016788">
    <property type="term" value="F:hydrolase activity, acting on ester bonds"/>
    <property type="evidence" value="ECO:0007669"/>
    <property type="project" value="InterPro"/>
</dbReference>
<evidence type="ECO:0000256" key="5">
    <source>
        <dbReference type="SAM" id="SignalP"/>
    </source>
</evidence>
<proteinExistence type="inferred from homology"/>
<comment type="similarity">
    <text evidence="1">Belongs to the 'GDSL' lipolytic enzyme family.</text>
</comment>
<keyword evidence="2" id="KW-0378">Hydrolase</keyword>
<evidence type="ECO:0000256" key="4">
    <source>
        <dbReference type="ARBA" id="ARBA00023098"/>
    </source>
</evidence>
<evidence type="ECO:0000313" key="6">
    <source>
        <dbReference type="EMBL" id="KAK9671520.1"/>
    </source>
</evidence>
<dbReference type="Gene3D" id="3.40.50.1110">
    <property type="entry name" value="SGNH hydrolase"/>
    <property type="match status" value="1"/>
</dbReference>
<name>A0AAW1H6H3_SAPOF</name>
<dbReference type="PANTHER" id="PTHR46020:SF32">
    <property type="entry name" value="GDSL ESTERASE_LIPASE"/>
    <property type="match status" value="1"/>
</dbReference>
<sequence>MQGPKLSLNFLFCSSILLLTGVQIVYASYDHHSSRIHHGPKNLFVFGDSYADTGNARNPDASSWMEPYGMTFPGKPSGRFSDGRVFTDFLAQSLGLKSPLPYIRRRHRSNHWKYGMNFAYGGTGVFDTDVSYPNMTKQIDMFQELLSQSIFTPQDLRHSLAHVSLVGNDYSYYLANGGSVEEVQKFIPQVINQLVLNLQRIYNLGVKKISVTTLQPLGCLPRTTYPTLYQECNTIFNKASKFHNVLLQEAVSKLNNVTNNSALSPFVTIDFYQAFSSVIHPPKVEQRNPKFKNPLAPCCMGKNSTYYCGSTDARGKKMYTICSNPNSYFFWDSAHPTQAGWEVLSRSLQPTLQKLRY</sequence>
<gene>
    <name evidence="6" type="ORF">RND81_12G035900</name>
</gene>
<evidence type="ECO:0000256" key="1">
    <source>
        <dbReference type="ARBA" id="ARBA00008668"/>
    </source>
</evidence>
<dbReference type="EMBL" id="JBDFQZ010000012">
    <property type="protein sequence ID" value="KAK9671520.1"/>
    <property type="molecule type" value="Genomic_DNA"/>
</dbReference>
<keyword evidence="7" id="KW-1185">Reference proteome</keyword>
<keyword evidence="3" id="KW-0442">Lipid degradation</keyword>
<keyword evidence="4" id="KW-0443">Lipid metabolism</keyword>
<dbReference type="Pfam" id="PF00657">
    <property type="entry name" value="Lipase_GDSL"/>
    <property type="match status" value="1"/>
</dbReference>
<dbReference type="Proteomes" id="UP001443914">
    <property type="component" value="Unassembled WGS sequence"/>
</dbReference>
<dbReference type="InterPro" id="IPR035669">
    <property type="entry name" value="SGNH_plant_lipase-like"/>
</dbReference>
<keyword evidence="5" id="KW-0732">Signal</keyword>
<dbReference type="InterPro" id="IPR001087">
    <property type="entry name" value="GDSL"/>
</dbReference>
<feature type="chain" id="PRO_5043799837" description="GDSL esterase/lipase At5g03610-like" evidence="5">
    <location>
        <begin position="28"/>
        <end position="357"/>
    </location>
</feature>
<organism evidence="6 7">
    <name type="scientific">Saponaria officinalis</name>
    <name type="common">Common soapwort</name>
    <name type="synonym">Lychnis saponaria</name>
    <dbReference type="NCBI Taxonomy" id="3572"/>
    <lineage>
        <taxon>Eukaryota</taxon>
        <taxon>Viridiplantae</taxon>
        <taxon>Streptophyta</taxon>
        <taxon>Embryophyta</taxon>
        <taxon>Tracheophyta</taxon>
        <taxon>Spermatophyta</taxon>
        <taxon>Magnoliopsida</taxon>
        <taxon>eudicotyledons</taxon>
        <taxon>Gunneridae</taxon>
        <taxon>Pentapetalae</taxon>
        <taxon>Caryophyllales</taxon>
        <taxon>Caryophyllaceae</taxon>
        <taxon>Caryophylleae</taxon>
        <taxon>Saponaria</taxon>
    </lineage>
</organism>
<comment type="caution">
    <text evidence="6">The sequence shown here is derived from an EMBL/GenBank/DDBJ whole genome shotgun (WGS) entry which is preliminary data.</text>
</comment>
<evidence type="ECO:0000256" key="3">
    <source>
        <dbReference type="ARBA" id="ARBA00022963"/>
    </source>
</evidence>